<name>A0A3N2BZX2_9MICO</name>
<dbReference type="Proteomes" id="UP000266915">
    <property type="component" value="Unassembled WGS sequence"/>
</dbReference>
<comment type="caution">
    <text evidence="2">The sequence shown here is derived from an EMBL/GenBank/DDBJ whole genome shotgun (WGS) entry which is preliminary data.</text>
</comment>
<accession>A0A3N2BZX2</accession>
<feature type="transmembrane region" description="Helical" evidence="1">
    <location>
        <begin position="5"/>
        <end position="26"/>
    </location>
</feature>
<evidence type="ECO:0000313" key="3">
    <source>
        <dbReference type="Proteomes" id="UP000266915"/>
    </source>
</evidence>
<dbReference type="EMBL" id="RKHL01000001">
    <property type="protein sequence ID" value="ROR80782.1"/>
    <property type="molecule type" value="Genomic_DNA"/>
</dbReference>
<keyword evidence="1" id="KW-0812">Transmembrane</keyword>
<gene>
    <name evidence="2" type="ORF">EDD42_0825</name>
</gene>
<sequence length="71" mass="7491">MSNTVLRIVVIIDAAALLMFGIGRGLALDGSVSLAVAIVAAAVLQLVLALKGPWGTNDSIQRKNESFRPMR</sequence>
<evidence type="ECO:0000313" key="2">
    <source>
        <dbReference type="EMBL" id="ROR80782.1"/>
    </source>
</evidence>
<feature type="transmembrane region" description="Helical" evidence="1">
    <location>
        <begin position="32"/>
        <end position="50"/>
    </location>
</feature>
<keyword evidence="1" id="KW-0472">Membrane</keyword>
<reference evidence="2 3" key="1">
    <citation type="submission" date="2018-11" db="EMBL/GenBank/DDBJ databases">
        <title>Sequencing the genomes of 1000 actinobacteria strains.</title>
        <authorList>
            <person name="Klenk H.-P."/>
        </authorList>
    </citation>
    <scope>NUCLEOTIDE SEQUENCE [LARGE SCALE GENOMIC DNA]</scope>
    <source>
        <strain evidence="2 3">DSM 14012</strain>
    </source>
</reference>
<proteinExistence type="predicted"/>
<protein>
    <submittedName>
        <fullName evidence="2">Uncharacterized protein</fullName>
    </submittedName>
</protein>
<evidence type="ECO:0000256" key="1">
    <source>
        <dbReference type="SAM" id="Phobius"/>
    </source>
</evidence>
<dbReference type="AlphaFoldDB" id="A0A3N2BZX2"/>
<keyword evidence="1" id="KW-1133">Transmembrane helix</keyword>
<dbReference type="RefSeq" id="WP_085511770.1">
    <property type="nucleotide sequence ID" value="NZ_FXAP01000003.1"/>
</dbReference>
<keyword evidence="3" id="KW-1185">Reference proteome</keyword>
<organism evidence="2 3">
    <name type="scientific">Plantibacter flavus</name>
    <dbReference type="NCBI Taxonomy" id="150123"/>
    <lineage>
        <taxon>Bacteria</taxon>
        <taxon>Bacillati</taxon>
        <taxon>Actinomycetota</taxon>
        <taxon>Actinomycetes</taxon>
        <taxon>Micrococcales</taxon>
        <taxon>Microbacteriaceae</taxon>
        <taxon>Plantibacter</taxon>
    </lineage>
</organism>